<dbReference type="Pfam" id="PF02518">
    <property type="entry name" value="HATPase_c"/>
    <property type="match status" value="1"/>
</dbReference>
<dbReference type="CDD" id="cd16922">
    <property type="entry name" value="HATPase_EvgS-ArcB-TorS-like"/>
    <property type="match status" value="1"/>
</dbReference>
<dbReference type="PROSITE" id="PS50109">
    <property type="entry name" value="HIS_KIN"/>
    <property type="match status" value="1"/>
</dbReference>
<evidence type="ECO:0000256" key="4">
    <source>
        <dbReference type="ARBA" id="ARBA00022475"/>
    </source>
</evidence>
<dbReference type="FunFam" id="1.10.287.130:FF:000120">
    <property type="entry name" value="RteA, two-component system histidine kinase, with response regulator receiver domain"/>
    <property type="match status" value="1"/>
</dbReference>
<accession>A0A9D1XPX3</accession>
<dbReference type="EMBL" id="DXEN01000012">
    <property type="protein sequence ID" value="HIX85413.1"/>
    <property type="molecule type" value="Genomic_DNA"/>
</dbReference>
<reference evidence="19" key="1">
    <citation type="journal article" date="2021" name="PeerJ">
        <title>Extensive microbial diversity within the chicken gut microbiome revealed by metagenomics and culture.</title>
        <authorList>
            <person name="Gilroy R."/>
            <person name="Ravi A."/>
            <person name="Getino M."/>
            <person name="Pursley I."/>
            <person name="Horton D.L."/>
            <person name="Alikhan N.F."/>
            <person name="Baker D."/>
            <person name="Gharbi K."/>
            <person name="Hall N."/>
            <person name="Watson M."/>
            <person name="Adriaenssens E.M."/>
            <person name="Foster-Nyarko E."/>
            <person name="Jarju S."/>
            <person name="Secka A."/>
            <person name="Antonio M."/>
            <person name="Oren A."/>
            <person name="Chaudhuri R.R."/>
            <person name="La Ragione R."/>
            <person name="Hildebrand F."/>
            <person name="Pallen M.J."/>
        </authorList>
    </citation>
    <scope>NUCLEOTIDE SEQUENCE</scope>
    <source>
        <strain evidence="19">ChiHecec2B26-12326</strain>
    </source>
</reference>
<feature type="domain" description="HPt" evidence="18">
    <location>
        <begin position="733"/>
        <end position="830"/>
    </location>
</feature>
<keyword evidence="7" id="KW-0808">Transferase</keyword>
<dbReference type="Gene3D" id="1.20.120.160">
    <property type="entry name" value="HPT domain"/>
    <property type="match status" value="1"/>
</dbReference>
<dbReference type="SUPFAM" id="SSF55874">
    <property type="entry name" value="ATPase domain of HSP90 chaperone/DNA topoisomerase II/histidine kinase"/>
    <property type="match status" value="1"/>
</dbReference>
<evidence type="ECO:0000259" key="18">
    <source>
        <dbReference type="PROSITE" id="PS50894"/>
    </source>
</evidence>
<dbReference type="InterPro" id="IPR003594">
    <property type="entry name" value="HATPase_dom"/>
</dbReference>
<dbReference type="FunFam" id="3.30.565.10:FF:000010">
    <property type="entry name" value="Sensor histidine kinase RcsC"/>
    <property type="match status" value="1"/>
</dbReference>
<dbReference type="SMART" id="SM00388">
    <property type="entry name" value="HisKA"/>
    <property type="match status" value="1"/>
</dbReference>
<protein>
    <recommendedName>
        <fullName evidence="3">histidine kinase</fullName>
        <ecNumber evidence="3">2.7.13.3</ecNumber>
    </recommendedName>
</protein>
<dbReference type="GO" id="GO:0000155">
    <property type="term" value="F:phosphorelay sensor kinase activity"/>
    <property type="evidence" value="ECO:0007669"/>
    <property type="project" value="InterPro"/>
</dbReference>
<evidence type="ECO:0000256" key="2">
    <source>
        <dbReference type="ARBA" id="ARBA00004429"/>
    </source>
</evidence>
<dbReference type="CDD" id="cd00082">
    <property type="entry name" value="HisKA"/>
    <property type="match status" value="1"/>
</dbReference>
<dbReference type="InterPro" id="IPR001789">
    <property type="entry name" value="Sig_transdc_resp-reg_receiver"/>
</dbReference>
<evidence type="ECO:0000256" key="13">
    <source>
        <dbReference type="PROSITE-ProRule" id="PRU00110"/>
    </source>
</evidence>
<evidence type="ECO:0000259" key="17">
    <source>
        <dbReference type="PROSITE" id="PS50110"/>
    </source>
</evidence>
<evidence type="ECO:0000256" key="7">
    <source>
        <dbReference type="ARBA" id="ARBA00022679"/>
    </source>
</evidence>
<dbReference type="Gene3D" id="1.10.287.130">
    <property type="match status" value="1"/>
</dbReference>
<evidence type="ECO:0000313" key="20">
    <source>
        <dbReference type="Proteomes" id="UP000823847"/>
    </source>
</evidence>
<dbReference type="SUPFAM" id="SSF47384">
    <property type="entry name" value="Homodimeric domain of signal transducing histidine kinase"/>
    <property type="match status" value="1"/>
</dbReference>
<dbReference type="PROSITE" id="PS50894">
    <property type="entry name" value="HPT"/>
    <property type="match status" value="1"/>
</dbReference>
<evidence type="ECO:0000256" key="15">
    <source>
        <dbReference type="SAM" id="Phobius"/>
    </source>
</evidence>
<feature type="transmembrane region" description="Helical" evidence="15">
    <location>
        <begin position="292"/>
        <end position="312"/>
    </location>
</feature>
<keyword evidence="10" id="KW-0067">ATP-binding</keyword>
<evidence type="ECO:0000256" key="1">
    <source>
        <dbReference type="ARBA" id="ARBA00000085"/>
    </source>
</evidence>
<dbReference type="SMART" id="SM00448">
    <property type="entry name" value="REC"/>
    <property type="match status" value="1"/>
</dbReference>
<comment type="caution">
    <text evidence="19">The sequence shown here is derived from an EMBL/GenBank/DDBJ whole genome shotgun (WGS) entry which is preliminary data.</text>
</comment>
<organism evidence="19 20">
    <name type="scientific">Candidatus Parabacteroides intestinigallinarum</name>
    <dbReference type="NCBI Taxonomy" id="2838722"/>
    <lineage>
        <taxon>Bacteria</taxon>
        <taxon>Pseudomonadati</taxon>
        <taxon>Bacteroidota</taxon>
        <taxon>Bacteroidia</taxon>
        <taxon>Bacteroidales</taxon>
        <taxon>Tannerellaceae</taxon>
        <taxon>Parabacteroides</taxon>
    </lineage>
</organism>
<dbReference type="InterPro" id="IPR008207">
    <property type="entry name" value="Sig_transdc_His_kin_Hpt_dom"/>
</dbReference>
<dbReference type="GO" id="GO:0009927">
    <property type="term" value="F:histidine phosphotransfer kinase activity"/>
    <property type="evidence" value="ECO:0007669"/>
    <property type="project" value="TreeGrafter"/>
</dbReference>
<comment type="subcellular location">
    <subcellularLocation>
        <location evidence="2">Cell inner membrane</location>
        <topology evidence="2">Multi-pass membrane protein</topology>
    </subcellularLocation>
</comment>
<dbReference type="InterPro" id="IPR036097">
    <property type="entry name" value="HisK_dim/P_sf"/>
</dbReference>
<evidence type="ECO:0000256" key="11">
    <source>
        <dbReference type="ARBA" id="ARBA00022989"/>
    </source>
</evidence>
<dbReference type="Proteomes" id="UP000823847">
    <property type="component" value="Unassembled WGS sequence"/>
</dbReference>
<feature type="domain" description="Response regulatory" evidence="17">
    <location>
        <begin position="594"/>
        <end position="711"/>
    </location>
</feature>
<dbReference type="InterPro" id="IPR036890">
    <property type="entry name" value="HATPase_C_sf"/>
</dbReference>
<keyword evidence="6 14" id="KW-0597">Phosphoprotein</keyword>
<dbReference type="InterPro" id="IPR011006">
    <property type="entry name" value="CheY-like_superfamily"/>
</dbReference>
<evidence type="ECO:0000256" key="3">
    <source>
        <dbReference type="ARBA" id="ARBA00012438"/>
    </source>
</evidence>
<evidence type="ECO:0000256" key="10">
    <source>
        <dbReference type="ARBA" id="ARBA00022840"/>
    </source>
</evidence>
<dbReference type="InterPro" id="IPR003661">
    <property type="entry name" value="HisK_dim/P_dom"/>
</dbReference>
<dbReference type="SUPFAM" id="SSF47226">
    <property type="entry name" value="Histidine-containing phosphotransfer domain, HPT domain"/>
    <property type="match status" value="1"/>
</dbReference>
<dbReference type="EC" id="2.7.13.3" evidence="3"/>
<keyword evidence="8 15" id="KW-0812">Transmembrane</keyword>
<dbReference type="SUPFAM" id="SSF52172">
    <property type="entry name" value="CheY-like"/>
    <property type="match status" value="1"/>
</dbReference>
<evidence type="ECO:0000256" key="14">
    <source>
        <dbReference type="PROSITE-ProRule" id="PRU00169"/>
    </source>
</evidence>
<evidence type="ECO:0000256" key="5">
    <source>
        <dbReference type="ARBA" id="ARBA00022519"/>
    </source>
</evidence>
<evidence type="ECO:0000256" key="9">
    <source>
        <dbReference type="ARBA" id="ARBA00022777"/>
    </source>
</evidence>
<evidence type="ECO:0000259" key="16">
    <source>
        <dbReference type="PROSITE" id="PS50109"/>
    </source>
</evidence>
<keyword evidence="10" id="KW-0547">Nucleotide-binding</keyword>
<evidence type="ECO:0000313" key="19">
    <source>
        <dbReference type="EMBL" id="HIX85413.1"/>
    </source>
</evidence>
<name>A0A9D1XPX3_9BACT</name>
<sequence length="833" mass="94131">MKGQSGHITIKVILGYIMLIVIAFYSVAYIYNIVEIVAEEDEPDHQARQKVYLITNTLSLLYESEALGQLVGMPSDEFRHFNRTLNKAIDNLDSLRTLVTDSLQLLKIDTINMLLERKRWNTHRLHETWQEVSSERLYTESIERVIAVRDTVVKEVQIIQQHVEVQQDTLVVPRKKQGFFKRLAEVFSPSEEQDTSIVVNTTHEIVTDTLVNAYNPTDTIASVLRSIQDSVAGQRQQLMDQLIQRATNLRYNNSIITREINQILRNIEEEEVETSLERVYKKQELLKDTSRLISYIAIASVIIAFLFLFFISRDISRSKYYRMQLEKAKQVAERLLHSREKLMLTISHDIRAPLSSIIGYIELLLRRHPDERQRYYLENMKGSSDHILSLVNDLLDFQRLESGKMEIHSVPFRVQALFDEIYTSFKPIAEGKGLQFVLNLKPERTDLLYLGDPIRIRQIVGNLLSNAIKFTDKGRVVLLVAVREESTGGRSLSVVVSDSGPGIPEDERERVFGEFTRLSGAEEAEGFGLGLSITRKLISLMGGTLSLESVYGKGSDFSILLPLPVAENQTLPDEGETKKSPANVAPSFEGQDVYCLLVDDDPLQLALTEELLKQSHVRVVGCTNPHQVLDLLKGKAFNAIITDIQMPAMDGYHLLRQIRTSGIPNADTIPVIALSASVAKDHEHYLKAGFTAFLNKPFTAAQLISLLNDLLALRLEVRNELNLASLTAFAGEDPEASASILKTFSEETRKSILSLQEACSTNDRTEVSKLSHKLIPLFSMLGANTLVQHLRILEKNDEELTDMGWRRLLQEVIEQALAIVRDVESGLDSSPRI</sequence>
<comment type="catalytic activity">
    <reaction evidence="1">
        <text>ATP + protein L-histidine = ADP + protein N-phospho-L-histidine.</text>
        <dbReference type="EC" id="2.7.13.3"/>
    </reaction>
</comment>
<dbReference type="PANTHER" id="PTHR43047:SF72">
    <property type="entry name" value="OSMOSENSING HISTIDINE PROTEIN KINASE SLN1"/>
    <property type="match status" value="1"/>
</dbReference>
<dbReference type="PRINTS" id="PR00344">
    <property type="entry name" value="BCTRLSENSOR"/>
</dbReference>
<dbReference type="PANTHER" id="PTHR43047">
    <property type="entry name" value="TWO-COMPONENT HISTIDINE PROTEIN KINASE"/>
    <property type="match status" value="1"/>
</dbReference>
<dbReference type="SMART" id="SM00387">
    <property type="entry name" value="HATPase_c"/>
    <property type="match status" value="1"/>
</dbReference>
<keyword evidence="5" id="KW-0997">Cell inner membrane</keyword>
<dbReference type="AlphaFoldDB" id="A0A9D1XPX3"/>
<proteinExistence type="predicted"/>
<gene>
    <name evidence="19" type="ORF">H9848_02230</name>
</gene>
<keyword evidence="4" id="KW-1003">Cell membrane</keyword>
<dbReference type="Gene3D" id="3.30.565.10">
    <property type="entry name" value="Histidine kinase-like ATPase, C-terminal domain"/>
    <property type="match status" value="1"/>
</dbReference>
<feature type="transmembrane region" description="Helical" evidence="15">
    <location>
        <begin position="12"/>
        <end position="31"/>
    </location>
</feature>
<dbReference type="GO" id="GO:0005886">
    <property type="term" value="C:plasma membrane"/>
    <property type="evidence" value="ECO:0007669"/>
    <property type="project" value="UniProtKB-SubCell"/>
</dbReference>
<feature type="domain" description="Histidine kinase" evidence="16">
    <location>
        <begin position="345"/>
        <end position="565"/>
    </location>
</feature>
<keyword evidence="12 15" id="KW-0472">Membrane</keyword>
<dbReference type="InterPro" id="IPR005467">
    <property type="entry name" value="His_kinase_dom"/>
</dbReference>
<dbReference type="Pfam" id="PF00072">
    <property type="entry name" value="Response_reg"/>
    <property type="match status" value="1"/>
</dbReference>
<dbReference type="Gene3D" id="3.40.50.2300">
    <property type="match status" value="1"/>
</dbReference>
<dbReference type="InterPro" id="IPR004358">
    <property type="entry name" value="Sig_transdc_His_kin-like_C"/>
</dbReference>
<reference evidence="19" key="2">
    <citation type="submission" date="2021-04" db="EMBL/GenBank/DDBJ databases">
        <authorList>
            <person name="Gilroy R."/>
        </authorList>
    </citation>
    <scope>NUCLEOTIDE SEQUENCE</scope>
    <source>
        <strain evidence="19">ChiHecec2B26-12326</strain>
    </source>
</reference>
<dbReference type="PROSITE" id="PS50110">
    <property type="entry name" value="RESPONSE_REGULATORY"/>
    <property type="match status" value="1"/>
</dbReference>
<feature type="modified residue" description="4-aspartylphosphate" evidence="14">
    <location>
        <position position="643"/>
    </location>
</feature>
<evidence type="ECO:0000256" key="12">
    <source>
        <dbReference type="ARBA" id="ARBA00023136"/>
    </source>
</evidence>
<dbReference type="InterPro" id="IPR036641">
    <property type="entry name" value="HPT_dom_sf"/>
</dbReference>
<dbReference type="CDD" id="cd17546">
    <property type="entry name" value="REC_hyHK_CKI1_RcsC-like"/>
    <property type="match status" value="1"/>
</dbReference>
<keyword evidence="9" id="KW-0418">Kinase</keyword>
<feature type="modified residue" description="Phosphohistidine" evidence="13">
    <location>
        <position position="772"/>
    </location>
</feature>
<dbReference type="Pfam" id="PF00512">
    <property type="entry name" value="HisKA"/>
    <property type="match status" value="1"/>
</dbReference>
<evidence type="ECO:0000256" key="6">
    <source>
        <dbReference type="ARBA" id="ARBA00022553"/>
    </source>
</evidence>
<keyword evidence="11 15" id="KW-1133">Transmembrane helix</keyword>
<evidence type="ECO:0000256" key="8">
    <source>
        <dbReference type="ARBA" id="ARBA00022692"/>
    </source>
</evidence>